<dbReference type="RefSeq" id="XP_038731571.1">
    <property type="nucleotide sequence ID" value="XM_038877381.1"/>
</dbReference>
<dbReference type="PANTHER" id="PTHR13056:SF0">
    <property type="entry name" value="VACUOLAR FUSION PROTEIN CCZ1 HOMOLOG-RELATED"/>
    <property type="match status" value="1"/>
</dbReference>
<comment type="similarity">
    <text evidence="1">Belongs to the CCZ1 family.</text>
</comment>
<evidence type="ECO:0000256" key="1">
    <source>
        <dbReference type="ARBA" id="ARBA00005352"/>
    </source>
</evidence>
<feature type="compositionally biased region" description="Polar residues" evidence="2">
    <location>
        <begin position="354"/>
        <end position="368"/>
    </location>
</feature>
<protein>
    <recommendedName>
        <fullName evidence="3">CCZ1/INTU/HSP4 first Longin domain-containing protein</fullName>
    </recommendedName>
</protein>
<dbReference type="AlphaFoldDB" id="A0A9P5IMW3"/>
<dbReference type="Proteomes" id="UP000710849">
    <property type="component" value="Unassembled WGS sequence"/>
</dbReference>
<feature type="compositionally biased region" description="Polar residues" evidence="2">
    <location>
        <begin position="777"/>
        <end position="788"/>
    </location>
</feature>
<comment type="caution">
    <text evidence="4">The sequence shown here is derived from an EMBL/GenBank/DDBJ whole genome shotgun (WGS) entry which is preliminary data.</text>
</comment>
<organism evidence="4 5">
    <name type="scientific">Botrytis byssoidea</name>
    <dbReference type="NCBI Taxonomy" id="139641"/>
    <lineage>
        <taxon>Eukaryota</taxon>
        <taxon>Fungi</taxon>
        <taxon>Dikarya</taxon>
        <taxon>Ascomycota</taxon>
        <taxon>Pezizomycotina</taxon>
        <taxon>Leotiomycetes</taxon>
        <taxon>Helotiales</taxon>
        <taxon>Sclerotiniaceae</taxon>
        <taxon>Botrytis</taxon>
    </lineage>
</organism>
<feature type="region of interest" description="Disordered" evidence="2">
    <location>
        <begin position="745"/>
        <end position="835"/>
    </location>
</feature>
<proteinExistence type="inferred from homology"/>
<feature type="compositionally biased region" description="Basic and acidic residues" evidence="2">
    <location>
        <begin position="396"/>
        <end position="408"/>
    </location>
</feature>
<dbReference type="GeneID" id="62150457"/>
<dbReference type="EMBL" id="RCSW01000013">
    <property type="protein sequence ID" value="KAF7940682.1"/>
    <property type="molecule type" value="Genomic_DNA"/>
</dbReference>
<dbReference type="Pfam" id="PF19031">
    <property type="entry name" value="Intu_longin_1"/>
    <property type="match status" value="1"/>
</dbReference>
<dbReference type="GO" id="GO:0035658">
    <property type="term" value="C:Mon1-Ccz1 complex"/>
    <property type="evidence" value="ECO:0007669"/>
    <property type="project" value="InterPro"/>
</dbReference>
<dbReference type="InterPro" id="IPR013176">
    <property type="entry name" value="Ccz1"/>
</dbReference>
<feature type="domain" description="CCZ1/INTU/HSP4 first Longin" evidence="3">
    <location>
        <begin position="15"/>
        <end position="118"/>
    </location>
</feature>
<feature type="compositionally biased region" description="Basic residues" evidence="2">
    <location>
        <begin position="338"/>
        <end position="347"/>
    </location>
</feature>
<feature type="compositionally biased region" description="Pro residues" evidence="2">
    <location>
        <begin position="746"/>
        <end position="757"/>
    </location>
</feature>
<reference evidence="4 5" key="1">
    <citation type="journal article" date="2020" name="Genome Biol. Evol.">
        <title>Comparative genomics of Sclerotiniaceae.</title>
        <authorList>
            <person name="Valero Jimenez C.A."/>
            <person name="Steentjes M."/>
            <person name="Scholten O.E."/>
            <person name="Van Kan J.A.L."/>
        </authorList>
    </citation>
    <scope>NUCLEOTIDE SEQUENCE [LARGE SCALE GENOMIC DNA]</scope>
    <source>
        <strain evidence="4 5">MUCL 94</strain>
    </source>
</reference>
<evidence type="ECO:0000259" key="3">
    <source>
        <dbReference type="Pfam" id="PF19031"/>
    </source>
</evidence>
<name>A0A9P5IMW3_9HELO</name>
<feature type="region of interest" description="Disordered" evidence="2">
    <location>
        <begin position="263"/>
        <end position="290"/>
    </location>
</feature>
<evidence type="ECO:0000313" key="5">
    <source>
        <dbReference type="Proteomes" id="UP000710849"/>
    </source>
</evidence>
<evidence type="ECO:0000256" key="2">
    <source>
        <dbReference type="SAM" id="MobiDB-lite"/>
    </source>
</evidence>
<dbReference type="InterPro" id="IPR043987">
    <property type="entry name" value="CCZ1/INTU/HSP4_longin_1"/>
</dbReference>
<dbReference type="GO" id="GO:0016192">
    <property type="term" value="P:vesicle-mediated transport"/>
    <property type="evidence" value="ECO:0007669"/>
    <property type="project" value="InterPro"/>
</dbReference>
<feature type="region of interest" description="Disordered" evidence="2">
    <location>
        <begin position="455"/>
        <end position="477"/>
    </location>
</feature>
<keyword evidence="5" id="KW-1185">Reference proteome</keyword>
<feature type="compositionally biased region" description="Basic and acidic residues" evidence="2">
    <location>
        <begin position="263"/>
        <end position="279"/>
    </location>
</feature>
<dbReference type="PANTHER" id="PTHR13056">
    <property type="entry name" value="VACUOLAR FUSION PROTEIN CCZ1 HOMOLOG-RELATED"/>
    <property type="match status" value="1"/>
</dbReference>
<feature type="compositionally biased region" description="Basic and acidic residues" evidence="2">
    <location>
        <begin position="792"/>
        <end position="802"/>
    </location>
</feature>
<gene>
    <name evidence="4" type="ORF">EAE97_006868</name>
</gene>
<feature type="region of interest" description="Disordered" evidence="2">
    <location>
        <begin position="331"/>
        <end position="441"/>
    </location>
</feature>
<sequence length="908" mass="99871">MSEQNRKVVPAQLGFLAIYNPSLGSTDDTLDNQIVYYYPSIKQNEHKRNALAETKDARAFAKEQKNEQLRQIGLAQGMVEFGRSFSEGKSVNTIETEKSRIILHELESGWWILASINLTILPGTAKTPVSKGQASEEHETVEYSSREVKPAILLLADILRAHSTFLLHHAASMSALFVRTKRSKFVSILGRYWDTYLSTWNVLMHGNPANNLYGGIKVAACGELGVGVGEEERGSGEREVLEGFVGQMDGLVDVMVSRFGDARSNSKEDTSRGFIDRPKQPAPWLGSGNEPAAEDGAIFLGTGALSRKSIRDIAHWTEDLYRWGPYTYGVLDNPSSTRRTKRHPKSRPRLDSNLGDTRNTARPASSLSKEIPIHDGPNDRPAPSRSSSISTVEPRPVVERGDQIDQPKLKSLPPYPKFRRNPASHTSTEGTESTDGESKGKKLTQYLKFGYGTHWSLGGSTAKEEERSRPSSNTSTLVSSIDGIVNTSGTSTPTQEFDDSKGHYLVGLMGDMDSEMTLLVDSNDEDEDLEGQSHRLVLRTLTVELEREEDARQEADISIDYSDFGTSFKNASGSEGTGHSHASFESQDRNKAKKLRVVAYASKPFIFIFLFELRADTLALKGLYRSLHKQLQSLIKPLLKSTSFRAPKPEVPISPLANTKNPTAPIYDLLWDPKTLTLDSNIPNIPDPQQVQTQEQADSLPWSRIEALNTHLQIMHTYIATTADKNTLERTAKTSRGYWILWTRIPAPPPEPSPAPPESTTNSTSKVNIPSLIPENSAESETSRTFMGQLSDKGRKNKDMDASIKANSKAQTQGTVVSGPAHPFLDEGGAEGETEGRNMDKEIFLIRRASDYVEAGQGRGYGYSYAGWGMGGQGAGTGTRGTADAGWGAMGLGLDTKRYIEGLLSLNR</sequence>
<feature type="compositionally biased region" description="Polar residues" evidence="2">
    <location>
        <begin position="805"/>
        <end position="816"/>
    </location>
</feature>
<evidence type="ECO:0000313" key="4">
    <source>
        <dbReference type="EMBL" id="KAF7940682.1"/>
    </source>
</evidence>
<accession>A0A9P5IMW3</accession>